<dbReference type="SUPFAM" id="SSF51261">
    <property type="entry name" value="Duplicated hybrid motif"/>
    <property type="match status" value="1"/>
</dbReference>
<feature type="compositionally biased region" description="Low complexity" evidence="2">
    <location>
        <begin position="138"/>
        <end position="151"/>
    </location>
</feature>
<dbReference type="InterPro" id="IPR036779">
    <property type="entry name" value="LysM_dom_sf"/>
</dbReference>
<gene>
    <name evidence="4" type="ORF">E6O51_02530</name>
</gene>
<dbReference type="Pfam" id="PF01476">
    <property type="entry name" value="LysM"/>
    <property type="match status" value="1"/>
</dbReference>
<dbReference type="InterPro" id="IPR011055">
    <property type="entry name" value="Dup_hybrid_motif"/>
</dbReference>
<dbReference type="GO" id="GO:0009279">
    <property type="term" value="C:cell outer membrane"/>
    <property type="evidence" value="ECO:0007669"/>
    <property type="project" value="TreeGrafter"/>
</dbReference>
<dbReference type="Gene3D" id="2.70.70.10">
    <property type="entry name" value="Glucose Permease (Domain IIA)"/>
    <property type="match status" value="1"/>
</dbReference>
<dbReference type="OrthoDB" id="9795421at2"/>
<comment type="similarity">
    <text evidence="1">Belongs to the E.coli NlpD/Haemophilus LppB family.</text>
</comment>
<evidence type="ECO:0000313" key="4">
    <source>
        <dbReference type="EMBL" id="THF64452.1"/>
    </source>
</evidence>
<dbReference type="GO" id="GO:0004222">
    <property type="term" value="F:metalloendopeptidase activity"/>
    <property type="evidence" value="ECO:0007669"/>
    <property type="project" value="TreeGrafter"/>
</dbReference>
<dbReference type="Proteomes" id="UP000307956">
    <property type="component" value="Unassembled WGS sequence"/>
</dbReference>
<dbReference type="InterPro" id="IPR016047">
    <property type="entry name" value="M23ase_b-sheet_dom"/>
</dbReference>
<proteinExistence type="inferred from homology"/>
<sequence length="288" mass="30085">MFAAGVLAGCVAKTAAPVRDATQAPPLPATTVPTEGRPFHVVQPGETLMAISRLYGQSVADLVAWNGLANPDQISVGQEIRVAPPEGAVAETKPITDTTELRPLGPQPAAEGVPVFSEPKGGRQPYSDQAWAAVQGRPAPGATPAPGVAPAAQPPAETPAGEWVWPVNGGQVLLGFEQPKGDNGKLLNKGIDIGSAPGTPVVASAPGTVMYAGSGLRGFGKLVIIRHESDYQTVYAHNQALLVKEGDTVTRGQKIAELGSTDADRPMLHFEIRRQGRPLDPMKYLPPR</sequence>
<accession>A0A4S4AWN0</accession>
<dbReference type="CDD" id="cd12797">
    <property type="entry name" value="M23_peptidase"/>
    <property type="match status" value="1"/>
</dbReference>
<evidence type="ECO:0000259" key="3">
    <source>
        <dbReference type="PROSITE" id="PS51782"/>
    </source>
</evidence>
<comment type="caution">
    <text evidence="4">The sequence shown here is derived from an EMBL/GenBank/DDBJ whole genome shotgun (WGS) entry which is preliminary data.</text>
</comment>
<dbReference type="GO" id="GO:0032153">
    <property type="term" value="C:cell division site"/>
    <property type="evidence" value="ECO:0007669"/>
    <property type="project" value="TreeGrafter"/>
</dbReference>
<dbReference type="InterPro" id="IPR018392">
    <property type="entry name" value="LysM"/>
</dbReference>
<dbReference type="EMBL" id="SSOD01000002">
    <property type="protein sequence ID" value="THF64452.1"/>
    <property type="molecule type" value="Genomic_DNA"/>
</dbReference>
<dbReference type="PANTHER" id="PTHR21666">
    <property type="entry name" value="PEPTIDASE-RELATED"/>
    <property type="match status" value="1"/>
</dbReference>
<dbReference type="CDD" id="cd00118">
    <property type="entry name" value="LysM"/>
    <property type="match status" value="1"/>
</dbReference>
<name>A0A4S4AWN0_9RHOO</name>
<dbReference type="Gene3D" id="3.10.350.10">
    <property type="entry name" value="LysM domain"/>
    <property type="match status" value="1"/>
</dbReference>
<dbReference type="AlphaFoldDB" id="A0A4S4AWN0"/>
<evidence type="ECO:0000256" key="1">
    <source>
        <dbReference type="ARBA" id="ARBA00038420"/>
    </source>
</evidence>
<keyword evidence="5" id="KW-1185">Reference proteome</keyword>
<evidence type="ECO:0000256" key="2">
    <source>
        <dbReference type="SAM" id="MobiDB-lite"/>
    </source>
</evidence>
<reference evidence="4 5" key="1">
    <citation type="submission" date="2019-04" db="EMBL/GenBank/DDBJ databases">
        <title>Azoarcus rhizosphaerae sp. nov. isolated from rhizosphere of Ficus religiosa.</title>
        <authorList>
            <person name="Lin S.-Y."/>
            <person name="Hameed A."/>
            <person name="Hsu Y.-H."/>
            <person name="Young C.-C."/>
        </authorList>
    </citation>
    <scope>NUCLEOTIDE SEQUENCE [LARGE SCALE GENOMIC DNA]</scope>
    <source>
        <strain evidence="4 5">CC-YHH848</strain>
    </source>
</reference>
<dbReference type="InterPro" id="IPR050570">
    <property type="entry name" value="Cell_wall_metabolism_enzyme"/>
</dbReference>
<organism evidence="4 5">
    <name type="scientific">Pseudothauera rhizosphaerae</name>
    <dbReference type="NCBI Taxonomy" id="2565932"/>
    <lineage>
        <taxon>Bacteria</taxon>
        <taxon>Pseudomonadati</taxon>
        <taxon>Pseudomonadota</taxon>
        <taxon>Betaproteobacteria</taxon>
        <taxon>Rhodocyclales</taxon>
        <taxon>Zoogloeaceae</taxon>
        <taxon>Pseudothauera</taxon>
    </lineage>
</organism>
<feature type="domain" description="LysM" evidence="3">
    <location>
        <begin position="38"/>
        <end position="82"/>
    </location>
</feature>
<dbReference type="Pfam" id="PF01551">
    <property type="entry name" value="Peptidase_M23"/>
    <property type="match status" value="1"/>
</dbReference>
<protein>
    <submittedName>
        <fullName evidence="4">M23 family metallopeptidase</fullName>
    </submittedName>
</protein>
<dbReference type="PANTHER" id="PTHR21666:SF263">
    <property type="entry name" value="MUREIN HYDROLASE ACTIVATOR NLPD"/>
    <property type="match status" value="1"/>
</dbReference>
<feature type="region of interest" description="Disordered" evidence="2">
    <location>
        <begin position="137"/>
        <end position="158"/>
    </location>
</feature>
<dbReference type="SMART" id="SM00257">
    <property type="entry name" value="LysM"/>
    <property type="match status" value="1"/>
</dbReference>
<evidence type="ECO:0000313" key="5">
    <source>
        <dbReference type="Proteomes" id="UP000307956"/>
    </source>
</evidence>
<dbReference type="PROSITE" id="PS51782">
    <property type="entry name" value="LYSM"/>
    <property type="match status" value="1"/>
</dbReference>